<feature type="binding site" evidence="7">
    <location>
        <position position="126"/>
    </location>
    <ligand>
        <name>[2Fe-2S] cluster</name>
        <dbReference type="ChEBI" id="CHEBI:190135"/>
    </ligand>
</feature>
<feature type="binding site" evidence="7">
    <location>
        <position position="90"/>
    </location>
    <ligand>
        <name>[2Fe-2S] cluster</name>
        <dbReference type="ChEBI" id="CHEBI:190135"/>
    </ligand>
</feature>
<dbReference type="SUPFAM" id="SSF52833">
    <property type="entry name" value="Thioredoxin-like"/>
    <property type="match status" value="1"/>
</dbReference>
<comment type="cofactor">
    <cofactor evidence="7">
        <name>[2Fe-2S] cluster</name>
        <dbReference type="ChEBI" id="CHEBI:190135"/>
    </cofactor>
    <text evidence="7">Binds 1 [2Fe-2S] cluster.</text>
</comment>
<dbReference type="AlphaFoldDB" id="A0A1G6SNW7"/>
<evidence type="ECO:0000313" key="13">
    <source>
        <dbReference type="Proteomes" id="UP000198945"/>
    </source>
</evidence>
<evidence type="ECO:0000256" key="7">
    <source>
        <dbReference type="PIRSR" id="PIRSR000216-1"/>
    </source>
</evidence>
<organism evidence="8 15">
    <name type="scientific">Halanaerobium congolense</name>
    <dbReference type="NCBI Taxonomy" id="54121"/>
    <lineage>
        <taxon>Bacteria</taxon>
        <taxon>Bacillati</taxon>
        <taxon>Bacillota</taxon>
        <taxon>Clostridia</taxon>
        <taxon>Halanaerobiales</taxon>
        <taxon>Halanaerobiaceae</taxon>
        <taxon>Halanaerobium</taxon>
    </lineage>
</organism>
<feature type="binding site" evidence="7">
    <location>
        <position position="130"/>
    </location>
    <ligand>
        <name>[2Fe-2S] cluster</name>
        <dbReference type="ChEBI" id="CHEBI:190135"/>
    </ligand>
</feature>
<evidence type="ECO:0000256" key="6">
    <source>
        <dbReference type="ARBA" id="ARBA00034078"/>
    </source>
</evidence>
<dbReference type="EMBL" id="FNEH01000003">
    <property type="protein sequence ID" value="SDI25396.1"/>
    <property type="molecule type" value="Genomic_DNA"/>
</dbReference>
<protein>
    <submittedName>
        <fullName evidence="8">Thioredoxin-like [2Fe-2S] ferredoxin</fullName>
    </submittedName>
</protein>
<keyword evidence="2 7" id="KW-0001">2Fe-2S</keyword>
<dbReference type="GO" id="GO:0046872">
    <property type="term" value="F:metal ion binding"/>
    <property type="evidence" value="ECO:0007669"/>
    <property type="project" value="UniProtKB-KW"/>
</dbReference>
<evidence type="ECO:0000313" key="8">
    <source>
        <dbReference type="EMBL" id="SDD17917.1"/>
    </source>
</evidence>
<dbReference type="PANTHER" id="PTHR43342">
    <property type="entry name" value="NADH-QUINONE OXIDOREDUCTASE, E SUBUNIT"/>
    <property type="match status" value="1"/>
</dbReference>
<evidence type="ECO:0000256" key="1">
    <source>
        <dbReference type="ARBA" id="ARBA00010643"/>
    </source>
</evidence>
<keyword evidence="4 7" id="KW-0408">Iron</keyword>
<name>A0A1G6SNW7_9FIRM</name>
<dbReference type="GO" id="GO:0051537">
    <property type="term" value="F:2 iron, 2 sulfur cluster binding"/>
    <property type="evidence" value="ECO:0007669"/>
    <property type="project" value="UniProtKB-KW"/>
</dbReference>
<comment type="similarity">
    <text evidence="1">Belongs to the complex I 24 kDa subunit family.</text>
</comment>
<dbReference type="InterPro" id="IPR002023">
    <property type="entry name" value="NuoE-like"/>
</dbReference>
<reference evidence="12 14" key="2">
    <citation type="submission" date="2016-10" db="EMBL/GenBank/DDBJ databases">
        <authorList>
            <person name="Varghese N."/>
            <person name="Submissions S."/>
        </authorList>
    </citation>
    <scope>NUCLEOTIDE SEQUENCE [LARGE SCALE GENOMIC DNA]</scope>
    <source>
        <strain evidence="8 15">WG10</strain>
        <strain evidence="9 14">WG2</strain>
        <strain evidence="11 12">WG5</strain>
    </source>
</reference>
<keyword evidence="5 7" id="KW-0411">Iron-sulfur</keyword>
<evidence type="ECO:0000256" key="4">
    <source>
        <dbReference type="ARBA" id="ARBA00023004"/>
    </source>
</evidence>
<reference evidence="10 13" key="1">
    <citation type="submission" date="2016-10" db="EMBL/GenBank/DDBJ databases">
        <authorList>
            <person name="de Groot N.N."/>
        </authorList>
    </citation>
    <scope>NUCLEOTIDE SEQUENCE [LARGE SCALE GENOMIC DNA]</scope>
    <source>
        <strain evidence="10 13">WG7</strain>
    </source>
</reference>
<accession>A0A1G6SNW7</accession>
<dbReference type="EMBL" id="FNBJ01000036">
    <property type="protein sequence ID" value="SDF98770.1"/>
    <property type="molecule type" value="Genomic_DNA"/>
</dbReference>
<dbReference type="PIRSF" id="PIRSF000216">
    <property type="entry name" value="NADH_DH_24kDa"/>
    <property type="match status" value="1"/>
</dbReference>
<comment type="cofactor">
    <cofactor evidence="6">
        <name>[2Fe-2S] cluster</name>
        <dbReference type="ChEBI" id="CHEBI:190135"/>
    </cofactor>
</comment>
<keyword evidence="14" id="KW-1185">Reference proteome</keyword>
<evidence type="ECO:0000256" key="2">
    <source>
        <dbReference type="ARBA" id="ARBA00022714"/>
    </source>
</evidence>
<dbReference type="EMBL" id="FMYT01000031">
    <property type="protein sequence ID" value="SDD17917.1"/>
    <property type="molecule type" value="Genomic_DNA"/>
</dbReference>
<keyword evidence="3 7" id="KW-0479">Metal-binding</keyword>
<dbReference type="Proteomes" id="UP000198612">
    <property type="component" value="Unassembled WGS sequence"/>
</dbReference>
<dbReference type="GO" id="GO:0016491">
    <property type="term" value="F:oxidoreductase activity"/>
    <property type="evidence" value="ECO:0007669"/>
    <property type="project" value="InterPro"/>
</dbReference>
<dbReference type="InterPro" id="IPR036249">
    <property type="entry name" value="Thioredoxin-like_sf"/>
</dbReference>
<evidence type="ECO:0000313" key="12">
    <source>
        <dbReference type="Proteomes" id="UP000198612"/>
    </source>
</evidence>
<evidence type="ECO:0000313" key="15">
    <source>
        <dbReference type="Proteomes" id="UP000324896"/>
    </source>
</evidence>
<evidence type="ECO:0000256" key="3">
    <source>
        <dbReference type="ARBA" id="ARBA00022723"/>
    </source>
</evidence>
<evidence type="ECO:0000313" key="9">
    <source>
        <dbReference type="EMBL" id="SDF98770.1"/>
    </source>
</evidence>
<evidence type="ECO:0000313" key="14">
    <source>
        <dbReference type="Proteomes" id="UP000199519"/>
    </source>
</evidence>
<dbReference type="CDD" id="cd03064">
    <property type="entry name" value="TRX_Fd_NuoE"/>
    <property type="match status" value="1"/>
</dbReference>
<dbReference type="Gene3D" id="3.40.30.10">
    <property type="entry name" value="Glutaredoxin"/>
    <property type="match status" value="1"/>
</dbReference>
<dbReference type="RefSeq" id="WP_089716171.1">
    <property type="nucleotide sequence ID" value="NZ_FMYT01000031.1"/>
</dbReference>
<evidence type="ECO:0000256" key="5">
    <source>
        <dbReference type="ARBA" id="ARBA00023014"/>
    </source>
</evidence>
<evidence type="ECO:0000313" key="11">
    <source>
        <dbReference type="EMBL" id="SET17272.1"/>
    </source>
</evidence>
<dbReference type="Proteomes" id="UP000198945">
    <property type="component" value="Unassembled WGS sequence"/>
</dbReference>
<evidence type="ECO:0000313" key="10">
    <source>
        <dbReference type="EMBL" id="SDI25396.1"/>
    </source>
</evidence>
<gene>
    <name evidence="8" type="ORF">SAMN04488597_13118</name>
    <name evidence="9" type="ORF">SAMN04488598_1367</name>
    <name evidence="11" type="ORF">SAMN04515652_1347</name>
    <name evidence="10" type="ORF">SAMN04515654_103177</name>
</gene>
<dbReference type="PANTHER" id="PTHR43342:SF2">
    <property type="entry name" value="POTENTIAL NAD-REDUCING HYDROGENASE SUBUNIT"/>
    <property type="match status" value="1"/>
</dbReference>
<dbReference type="Proteomes" id="UP000199519">
    <property type="component" value="Unassembled WGS sequence"/>
</dbReference>
<proteinExistence type="inferred from homology"/>
<dbReference type="Proteomes" id="UP000324896">
    <property type="component" value="Unassembled WGS sequence"/>
</dbReference>
<dbReference type="Pfam" id="PF01257">
    <property type="entry name" value="2Fe-2S_thioredx"/>
    <property type="match status" value="1"/>
</dbReference>
<dbReference type="Gene3D" id="1.10.10.1590">
    <property type="entry name" value="NADH-quinone oxidoreductase subunit E"/>
    <property type="match status" value="1"/>
</dbReference>
<dbReference type="InterPro" id="IPR042128">
    <property type="entry name" value="NuoE_dom"/>
</dbReference>
<dbReference type="InterPro" id="IPR028431">
    <property type="entry name" value="NADP_DH_HndA-like"/>
</dbReference>
<dbReference type="InterPro" id="IPR041921">
    <property type="entry name" value="NuoE_N"/>
</dbReference>
<dbReference type="EMBL" id="FOHG01000034">
    <property type="protein sequence ID" value="SET17272.1"/>
    <property type="molecule type" value="Genomic_DNA"/>
</dbReference>
<sequence length="169" mass="18755">MSLNLKESHEYEAELKNKLKKYSGHNYELIEVLHEAQELIGYLPKEAQKIIADHLNLAPGRVNSVVSFYNHFSEYSKGEFQVSLCKGTACYVKGSQDIIKKIEDKYGIKSGQTTEDGKVSLNVVRCLGACGLSPVMTVNGKAYGLLNPEKAVKIIENYLNGKIKEEGNA</sequence>
<feature type="binding site" evidence="7">
    <location>
        <position position="85"/>
    </location>
    <ligand>
        <name>[2Fe-2S] cluster</name>
        <dbReference type="ChEBI" id="CHEBI:190135"/>
    </ligand>
</feature>